<accession>A0ABM7I8G9</accession>
<proteinExistence type="inferred from homology"/>
<dbReference type="EMBL" id="AP022577">
    <property type="protein sequence ID" value="BBX82961.1"/>
    <property type="molecule type" value="Genomic_DNA"/>
</dbReference>
<evidence type="ECO:0000256" key="1">
    <source>
        <dbReference type="ARBA" id="ARBA00008791"/>
    </source>
</evidence>
<keyword evidence="4" id="KW-1185">Reference proteome</keyword>
<dbReference type="PRINTS" id="PR01438">
    <property type="entry name" value="UNVRSLSTRESS"/>
</dbReference>
<name>A0ABM7I8G9_9MYCO</name>
<dbReference type="Pfam" id="PF00582">
    <property type="entry name" value="Usp"/>
    <property type="match status" value="1"/>
</dbReference>
<gene>
    <name evidence="3" type="ORF">MAUB_08340</name>
</gene>
<protein>
    <submittedName>
        <fullName evidence="3">Universal stress protein</fullName>
    </submittedName>
</protein>
<dbReference type="SUPFAM" id="SSF52402">
    <property type="entry name" value="Adenine nucleotide alpha hydrolases-like"/>
    <property type="match status" value="1"/>
</dbReference>
<organism evidence="3 4">
    <name type="scientific">Mycolicibacterium aubagnense</name>
    <dbReference type="NCBI Taxonomy" id="319707"/>
    <lineage>
        <taxon>Bacteria</taxon>
        <taxon>Bacillati</taxon>
        <taxon>Actinomycetota</taxon>
        <taxon>Actinomycetes</taxon>
        <taxon>Mycobacteriales</taxon>
        <taxon>Mycobacteriaceae</taxon>
        <taxon>Mycolicibacterium</taxon>
    </lineage>
</organism>
<dbReference type="PANTHER" id="PTHR46268">
    <property type="entry name" value="STRESS RESPONSE PROTEIN NHAX"/>
    <property type="match status" value="1"/>
</dbReference>
<dbReference type="InterPro" id="IPR014729">
    <property type="entry name" value="Rossmann-like_a/b/a_fold"/>
</dbReference>
<evidence type="ECO:0000313" key="4">
    <source>
        <dbReference type="Proteomes" id="UP000465609"/>
    </source>
</evidence>
<reference evidence="3 4" key="1">
    <citation type="journal article" date="2019" name="Emerg. Microbes Infect.">
        <title>Comprehensive subspecies identification of 175 nontuberculous mycobacteria species based on 7547 genomic profiles.</title>
        <authorList>
            <person name="Matsumoto Y."/>
            <person name="Kinjo T."/>
            <person name="Motooka D."/>
            <person name="Nabeya D."/>
            <person name="Jung N."/>
            <person name="Uechi K."/>
            <person name="Horii T."/>
            <person name="Iida T."/>
            <person name="Fujita J."/>
            <person name="Nakamura S."/>
        </authorList>
    </citation>
    <scope>NUCLEOTIDE SEQUENCE [LARGE SCALE GENOMIC DNA]</scope>
    <source>
        <strain evidence="3 4">JCM 15296</strain>
    </source>
</reference>
<dbReference type="PANTHER" id="PTHR46268:SF6">
    <property type="entry name" value="UNIVERSAL STRESS PROTEIN UP12"/>
    <property type="match status" value="1"/>
</dbReference>
<dbReference type="Gene3D" id="3.40.50.620">
    <property type="entry name" value="HUPs"/>
    <property type="match status" value="2"/>
</dbReference>
<dbReference type="Proteomes" id="UP000465609">
    <property type="component" value="Chromosome"/>
</dbReference>
<evidence type="ECO:0000313" key="3">
    <source>
        <dbReference type="EMBL" id="BBX82961.1"/>
    </source>
</evidence>
<dbReference type="InterPro" id="IPR006016">
    <property type="entry name" value="UspA"/>
</dbReference>
<comment type="similarity">
    <text evidence="1">Belongs to the universal stress protein A family.</text>
</comment>
<dbReference type="InterPro" id="IPR006015">
    <property type="entry name" value="Universal_stress_UspA"/>
</dbReference>
<feature type="domain" description="UspA" evidence="2">
    <location>
        <begin position="10"/>
        <end position="140"/>
    </location>
</feature>
<sequence length="279" mass="29176">MTNPRAGLPVVVGIDGSDAAIRAALWAIDEAMVRSVPLRLVAALSPAHLERSHGTADPSVAHADTALRAAADAVAATGKPVQIETVQKHTAPTTLLLDESRSAALLCVGSVGIDRIAARVLGSTAEAVASRAQCPVAIVRSHSGTSVHTERSSGRNGWVALSFNTSGDHDELAAVAFREAALRNTGVIAVLVPSSAQTTARDSLVDRIIADWSSRYPDVPVQSWMAARSLDEFIASSEVPIQLAVIGPPDAHHLQRLVGPANGLSHFTQTECSVIVVRH</sequence>
<evidence type="ECO:0000259" key="2">
    <source>
        <dbReference type="Pfam" id="PF00582"/>
    </source>
</evidence>
<dbReference type="RefSeq" id="WP_138228361.1">
    <property type="nucleotide sequence ID" value="NZ_AP022577.1"/>
</dbReference>